<evidence type="ECO:0000256" key="1">
    <source>
        <dbReference type="RuleBase" id="RU363044"/>
    </source>
</evidence>
<dbReference type="Pfam" id="PF05970">
    <property type="entry name" value="PIF1"/>
    <property type="match status" value="1"/>
</dbReference>
<keyword evidence="1" id="KW-0347">Helicase</keyword>
<dbReference type="AlphaFoldDB" id="A0A8B8FHE7"/>
<dbReference type="InterPro" id="IPR010285">
    <property type="entry name" value="DNA_helicase_pif1-like_DEAD"/>
</dbReference>
<evidence type="ECO:0000313" key="3">
    <source>
        <dbReference type="Proteomes" id="UP000694846"/>
    </source>
</evidence>
<keyword evidence="1" id="KW-0227">DNA damage</keyword>
<comment type="cofactor">
    <cofactor evidence="1">
        <name>Mg(2+)</name>
        <dbReference type="ChEBI" id="CHEBI:18420"/>
    </cofactor>
</comment>
<comment type="similarity">
    <text evidence="1">Belongs to the helicase family.</text>
</comment>
<dbReference type="Proteomes" id="UP000694846">
    <property type="component" value="Unplaced"/>
</dbReference>
<proteinExistence type="inferred from homology"/>
<evidence type="ECO:0000313" key="4">
    <source>
        <dbReference type="RefSeq" id="XP_025409936.1"/>
    </source>
</evidence>
<name>A0A8B8FHE7_9HEMI</name>
<organism evidence="3 4">
    <name type="scientific">Sipha flava</name>
    <name type="common">yellow sugarcane aphid</name>
    <dbReference type="NCBI Taxonomy" id="143950"/>
    <lineage>
        <taxon>Eukaryota</taxon>
        <taxon>Metazoa</taxon>
        <taxon>Ecdysozoa</taxon>
        <taxon>Arthropoda</taxon>
        <taxon>Hexapoda</taxon>
        <taxon>Insecta</taxon>
        <taxon>Pterygota</taxon>
        <taxon>Neoptera</taxon>
        <taxon>Paraneoptera</taxon>
        <taxon>Hemiptera</taxon>
        <taxon>Sternorrhyncha</taxon>
        <taxon>Aphidomorpha</taxon>
        <taxon>Aphidoidea</taxon>
        <taxon>Aphididae</taxon>
        <taxon>Sipha</taxon>
    </lineage>
</organism>
<keyword evidence="1" id="KW-0067">ATP-binding</keyword>
<dbReference type="GO" id="GO:0043139">
    <property type="term" value="F:5'-3' DNA helicase activity"/>
    <property type="evidence" value="ECO:0007669"/>
    <property type="project" value="UniProtKB-EC"/>
</dbReference>
<protein>
    <recommendedName>
        <fullName evidence="1">ATP-dependent DNA helicase</fullName>
        <ecNumber evidence="1">5.6.2.3</ecNumber>
    </recommendedName>
</protein>
<comment type="catalytic activity">
    <reaction evidence="1">
        <text>ATP + H2O = ADP + phosphate + H(+)</text>
        <dbReference type="Rhea" id="RHEA:13065"/>
        <dbReference type="ChEBI" id="CHEBI:15377"/>
        <dbReference type="ChEBI" id="CHEBI:15378"/>
        <dbReference type="ChEBI" id="CHEBI:30616"/>
        <dbReference type="ChEBI" id="CHEBI:43474"/>
        <dbReference type="ChEBI" id="CHEBI:456216"/>
        <dbReference type="EC" id="5.6.2.3"/>
    </reaction>
</comment>
<dbReference type="RefSeq" id="XP_025409936.1">
    <property type="nucleotide sequence ID" value="XM_025554151.1"/>
</dbReference>
<keyword evidence="3" id="KW-1185">Reference proteome</keyword>
<sequence>MALFYLINVYSGSGARSRRISVILNRHTKRKNNSFFLDAPEGTGKTFLINLLLAKIRTDRIIALAVASSGIAATLLEGGRTAHSTFKIPLKMSYDDTSSVCNISKQSNTAQLMRDCVFIVWDEASMTHKSSVEALDRTLRDLRNKNTLMGGCTVLFSGDFRQILPVVVRGTRADKVNASLKRSYIWPDITKLKPKTNMRILSSDQGNKTFADALLRVGNGQSLTRNGKIDLSELCFLMSNLMDLIENVYLDLPNISTKMPSWFQERAILSPTNDQAN</sequence>
<dbReference type="GO" id="GO:0005524">
    <property type="term" value="F:ATP binding"/>
    <property type="evidence" value="ECO:0007669"/>
    <property type="project" value="UniProtKB-KW"/>
</dbReference>
<evidence type="ECO:0000259" key="2">
    <source>
        <dbReference type="Pfam" id="PF05970"/>
    </source>
</evidence>
<dbReference type="GO" id="GO:0006281">
    <property type="term" value="P:DNA repair"/>
    <property type="evidence" value="ECO:0007669"/>
    <property type="project" value="UniProtKB-KW"/>
</dbReference>
<dbReference type="Gene3D" id="3.40.50.300">
    <property type="entry name" value="P-loop containing nucleotide triphosphate hydrolases"/>
    <property type="match status" value="1"/>
</dbReference>
<keyword evidence="1" id="KW-0378">Hydrolase</keyword>
<feature type="domain" description="DNA helicase Pif1-like DEAD-box helicase" evidence="2">
    <location>
        <begin position="21"/>
        <end position="223"/>
    </location>
</feature>
<gene>
    <name evidence="4" type="primary">LOC112683234</name>
</gene>
<dbReference type="InterPro" id="IPR027417">
    <property type="entry name" value="P-loop_NTPase"/>
</dbReference>
<keyword evidence="1" id="KW-0547">Nucleotide-binding</keyword>
<dbReference type="SUPFAM" id="SSF52540">
    <property type="entry name" value="P-loop containing nucleoside triphosphate hydrolases"/>
    <property type="match status" value="1"/>
</dbReference>
<dbReference type="PANTHER" id="PTHR10492:SF57">
    <property type="entry name" value="ATP-DEPENDENT DNA HELICASE"/>
    <property type="match status" value="1"/>
</dbReference>
<accession>A0A8B8FHE7</accession>
<dbReference type="GeneID" id="112683234"/>
<dbReference type="GO" id="GO:0006310">
    <property type="term" value="P:DNA recombination"/>
    <property type="evidence" value="ECO:0007669"/>
    <property type="project" value="UniProtKB-KW"/>
</dbReference>
<dbReference type="GO" id="GO:0016787">
    <property type="term" value="F:hydrolase activity"/>
    <property type="evidence" value="ECO:0007669"/>
    <property type="project" value="UniProtKB-KW"/>
</dbReference>
<dbReference type="EC" id="5.6.2.3" evidence="1"/>
<dbReference type="PANTHER" id="PTHR10492">
    <property type="match status" value="1"/>
</dbReference>
<dbReference type="GO" id="GO:0000723">
    <property type="term" value="P:telomere maintenance"/>
    <property type="evidence" value="ECO:0007669"/>
    <property type="project" value="InterPro"/>
</dbReference>
<reference evidence="4" key="1">
    <citation type="submission" date="2025-08" db="UniProtKB">
        <authorList>
            <consortium name="RefSeq"/>
        </authorList>
    </citation>
    <scope>IDENTIFICATION</scope>
    <source>
        <tissue evidence="4">Whole body</tissue>
    </source>
</reference>
<keyword evidence="1" id="KW-0233">DNA recombination</keyword>
<keyword evidence="1" id="KW-0234">DNA repair</keyword>
<dbReference type="OrthoDB" id="272985at2759"/>